<dbReference type="PANTHER" id="PTHR33570:SF9">
    <property type="entry name" value="BLL4600 PROTEIN"/>
    <property type="match status" value="1"/>
</dbReference>
<sequence length="106" mass="11864">MNHPIESKTSKEMKELAPIFVAYGEKILFEEVWQNSILTSKERSLVTLAALISMGNTEQLPFHLQLAEKHGISEKEIVALVTHMAFYSGWPKAAGALNVLLNKKNL</sequence>
<gene>
    <name evidence="1" type="ORF">BEH_12930</name>
</gene>
<evidence type="ECO:0000313" key="2">
    <source>
        <dbReference type="Proteomes" id="UP000036202"/>
    </source>
</evidence>
<keyword evidence="2" id="KW-1185">Reference proteome</keyword>
<dbReference type="GeneID" id="93701709"/>
<dbReference type="KEGG" id="beo:BEH_12930"/>
<dbReference type="Pfam" id="PF02627">
    <property type="entry name" value="CMD"/>
    <property type="match status" value="1"/>
</dbReference>
<dbReference type="SUPFAM" id="SSF69118">
    <property type="entry name" value="AhpD-like"/>
    <property type="match status" value="1"/>
</dbReference>
<dbReference type="GO" id="GO:0051920">
    <property type="term" value="F:peroxiredoxin activity"/>
    <property type="evidence" value="ECO:0007669"/>
    <property type="project" value="InterPro"/>
</dbReference>
<name>A0A1X7EH77_9BACI</name>
<proteinExistence type="predicted"/>
<dbReference type="EMBL" id="CP011974">
    <property type="protein sequence ID" value="AKO92910.1"/>
    <property type="molecule type" value="Genomic_DNA"/>
</dbReference>
<dbReference type="RefSeq" id="WP_046217390.1">
    <property type="nucleotide sequence ID" value="NZ_CP011974.1"/>
</dbReference>
<dbReference type="PATRIC" id="fig|135735.6.peg.2728"/>
<protein>
    <submittedName>
        <fullName evidence="1">Carboxymuconolactone decarboxylase</fullName>
    </submittedName>
</protein>
<accession>A0A1X7EH77</accession>
<dbReference type="InterPro" id="IPR052512">
    <property type="entry name" value="4CMD/NDH-1_regulator"/>
</dbReference>
<dbReference type="InterPro" id="IPR029032">
    <property type="entry name" value="AhpD-like"/>
</dbReference>
<evidence type="ECO:0000313" key="1">
    <source>
        <dbReference type="EMBL" id="AKO92910.1"/>
    </source>
</evidence>
<dbReference type="Proteomes" id="UP000036202">
    <property type="component" value="Chromosome"/>
</dbReference>
<dbReference type="Gene3D" id="1.20.1290.10">
    <property type="entry name" value="AhpD-like"/>
    <property type="match status" value="1"/>
</dbReference>
<organism evidence="1 2">
    <name type="scientific">Priestia filamentosa</name>
    <dbReference type="NCBI Taxonomy" id="1402861"/>
    <lineage>
        <taxon>Bacteria</taxon>
        <taxon>Bacillati</taxon>
        <taxon>Bacillota</taxon>
        <taxon>Bacilli</taxon>
        <taxon>Bacillales</taxon>
        <taxon>Bacillaceae</taxon>
        <taxon>Priestia</taxon>
    </lineage>
</organism>
<reference evidence="1 2" key="1">
    <citation type="journal article" date="2015" name="PLoS ONE">
        <title>Genome Sequence of Bacillus endophyticus and Analysis of Its Companion Mechanism in the Ketogulonigenium vulgare-Bacillus Strain Consortium.</title>
        <authorList>
            <person name="Jia N."/>
            <person name="Du J."/>
            <person name="Ding M.Z."/>
            <person name="Gao F."/>
            <person name="Yuan Y.J."/>
        </authorList>
    </citation>
    <scope>NUCLEOTIDE SEQUENCE [LARGE SCALE GENOMIC DNA]</scope>
    <source>
        <strain evidence="1 2">Hbe603</strain>
    </source>
</reference>
<reference evidence="2" key="2">
    <citation type="submission" date="2015-06" db="EMBL/GenBank/DDBJ databases">
        <title>Genome Sequence of Bacillus endophyticus and Analysis of its Companion Mechanism in the Ketogulonigenium vulgare-Bacillus strain Consortium.</title>
        <authorList>
            <person name="Jia N."/>
            <person name="Du J."/>
            <person name="Ding M.-Z."/>
            <person name="Gao F."/>
            <person name="Yuan Y.-J."/>
        </authorList>
    </citation>
    <scope>NUCLEOTIDE SEQUENCE [LARGE SCALE GENOMIC DNA]</scope>
    <source>
        <strain evidence="2">Hbe603</strain>
    </source>
</reference>
<dbReference type="OrthoDB" id="9802489at2"/>
<accession>A0A0H4KH47</accession>
<dbReference type="AlphaFoldDB" id="A0A1X7EH77"/>
<dbReference type="PANTHER" id="PTHR33570">
    <property type="entry name" value="4-CARBOXYMUCONOLACTONE DECARBOXYLASE FAMILY PROTEIN"/>
    <property type="match status" value="1"/>
</dbReference>
<dbReference type="InterPro" id="IPR003779">
    <property type="entry name" value="CMD-like"/>
</dbReference>